<protein>
    <recommendedName>
        <fullName evidence="12">Probable peptidoglycan glycosyltransferase FtsW</fullName>
        <ecNumber evidence="14">2.4.99.28</ecNumber>
    </recommendedName>
    <alternativeName>
        <fullName evidence="13">Cell division protein FtsW</fullName>
    </alternativeName>
    <alternativeName>
        <fullName evidence="10">Cell wall polymerase</fullName>
    </alternativeName>
    <alternativeName>
        <fullName evidence="9">Peptidoglycan polymerase</fullName>
    </alternativeName>
</protein>
<dbReference type="PANTHER" id="PTHR30474:SF2">
    <property type="entry name" value="PEPTIDOGLYCAN GLYCOSYLTRANSFERASE FTSW-RELATED"/>
    <property type="match status" value="1"/>
</dbReference>
<feature type="transmembrane region" description="Helical" evidence="17">
    <location>
        <begin position="142"/>
        <end position="159"/>
    </location>
</feature>
<keyword evidence="7 17" id="KW-1133">Transmembrane helix</keyword>
<evidence type="ECO:0000256" key="10">
    <source>
        <dbReference type="ARBA" id="ARBA00033270"/>
    </source>
</evidence>
<evidence type="ECO:0000256" key="16">
    <source>
        <dbReference type="ARBA" id="ARBA00049966"/>
    </source>
</evidence>
<keyword evidence="4 17" id="KW-0812">Transmembrane</keyword>
<evidence type="ECO:0000313" key="18">
    <source>
        <dbReference type="EMBL" id="OSY35313.1"/>
    </source>
</evidence>
<feature type="transmembrane region" description="Helical" evidence="17">
    <location>
        <begin position="166"/>
        <end position="184"/>
    </location>
</feature>
<sequence>MTSPRSSTRSGSGGRPAGAAASFRARLARLGRVPPLHLVLGVTGVLLLVGVVMVLSASAGGRTVADGMVLTVFARHMIFLVVGIAAFAVGMVVRPSWLRAWTPILLIACVAALVVVLIPGIGEVRGGARRWISLGGFTVQPGEAAKVIVLLWGAHVLALRGRAVRLARYAVLPLVPVGLLMAALLMMQPALSTTVALGVIVLALLYFAGTPLGSLAAMCGGAIAGAAVLGLTSGYRRDRIASFLGAGDDLGAGYQSRQALLSLADGGVFGAGLGQGRAKWDYLPNAANDFIFAVIGEELGLVGGLLVLSLYALLAWVGLRIAARTKDPFLRLTTAATATWVVVQAAMNVGYVVGLLPVTGQQLPLVSAGGTALVSTLFLLGLMANAARRIR</sequence>
<proteinExistence type="inferred from homology"/>
<evidence type="ECO:0000256" key="6">
    <source>
        <dbReference type="ARBA" id="ARBA00022984"/>
    </source>
</evidence>
<organism evidence="18 19">
    <name type="scientific">Pseudonocardia autotrophica</name>
    <name type="common">Amycolata autotrophica</name>
    <name type="synonym">Nocardia autotrophica</name>
    <dbReference type="NCBI Taxonomy" id="2074"/>
    <lineage>
        <taxon>Bacteria</taxon>
        <taxon>Bacillati</taxon>
        <taxon>Actinomycetota</taxon>
        <taxon>Actinomycetes</taxon>
        <taxon>Pseudonocardiales</taxon>
        <taxon>Pseudonocardiaceae</taxon>
        <taxon>Pseudonocardia</taxon>
    </lineage>
</organism>
<accession>A0A1Y2MJ75</accession>
<reference evidence="18 19" key="1">
    <citation type="submission" date="2016-09" db="EMBL/GenBank/DDBJ databases">
        <title>Pseudonocardia autotrophica DSM535, a candidate organism with high potential of specific P450 cytochromes.</title>
        <authorList>
            <person name="Grumaz C."/>
            <person name="Vainshtein Y."/>
            <person name="Kirstahler P."/>
            <person name="Sohn K."/>
        </authorList>
    </citation>
    <scope>NUCLEOTIDE SEQUENCE [LARGE SCALE GENOMIC DNA]</scope>
    <source>
        <strain evidence="18 19">DSM 535</strain>
    </source>
</reference>
<dbReference type="EMBL" id="MIGB01000054">
    <property type="protein sequence ID" value="OSY35313.1"/>
    <property type="molecule type" value="Genomic_DNA"/>
</dbReference>
<evidence type="ECO:0000256" key="1">
    <source>
        <dbReference type="ARBA" id="ARBA00004141"/>
    </source>
</evidence>
<evidence type="ECO:0000256" key="13">
    <source>
        <dbReference type="ARBA" id="ARBA00041418"/>
    </source>
</evidence>
<dbReference type="Pfam" id="PF01098">
    <property type="entry name" value="FTSW_RODA_SPOVE"/>
    <property type="match status" value="1"/>
</dbReference>
<dbReference type="OrthoDB" id="9768187at2"/>
<keyword evidence="19" id="KW-1185">Reference proteome</keyword>
<evidence type="ECO:0000256" key="12">
    <source>
        <dbReference type="ARBA" id="ARBA00041185"/>
    </source>
</evidence>
<comment type="similarity">
    <text evidence="11">Belongs to the SEDS family. FtsW subfamily.</text>
</comment>
<keyword evidence="8 17" id="KW-0472">Membrane</keyword>
<keyword evidence="5" id="KW-0133">Cell shape</keyword>
<dbReference type="GO" id="GO:0032153">
    <property type="term" value="C:cell division site"/>
    <property type="evidence" value="ECO:0007669"/>
    <property type="project" value="TreeGrafter"/>
</dbReference>
<feature type="transmembrane region" description="Helical" evidence="17">
    <location>
        <begin position="100"/>
        <end position="122"/>
    </location>
</feature>
<feature type="transmembrane region" description="Helical" evidence="17">
    <location>
        <begin position="215"/>
        <end position="235"/>
    </location>
</feature>
<keyword evidence="3" id="KW-0808">Transferase</keyword>
<evidence type="ECO:0000256" key="8">
    <source>
        <dbReference type="ARBA" id="ARBA00023136"/>
    </source>
</evidence>
<dbReference type="STRING" id="2074.BG845_06180"/>
<dbReference type="GO" id="GO:0051301">
    <property type="term" value="P:cell division"/>
    <property type="evidence" value="ECO:0007669"/>
    <property type="project" value="InterPro"/>
</dbReference>
<feature type="transmembrane region" description="Helical" evidence="17">
    <location>
        <begin position="329"/>
        <end position="353"/>
    </location>
</feature>
<dbReference type="GO" id="GO:0008360">
    <property type="term" value="P:regulation of cell shape"/>
    <property type="evidence" value="ECO:0007669"/>
    <property type="project" value="UniProtKB-KW"/>
</dbReference>
<feature type="transmembrane region" description="Helical" evidence="17">
    <location>
        <begin position="190"/>
        <end position="208"/>
    </location>
</feature>
<comment type="function">
    <text evidence="16">Peptidoglycan polymerase that is essential for cell division.</text>
</comment>
<dbReference type="GO" id="GO:0008955">
    <property type="term" value="F:peptidoglycan glycosyltransferase activity"/>
    <property type="evidence" value="ECO:0007669"/>
    <property type="project" value="UniProtKB-EC"/>
</dbReference>
<gene>
    <name evidence="18" type="primary">ftsW_3</name>
    <name evidence="18" type="ORF">BG845_06180</name>
</gene>
<dbReference type="GO" id="GO:0005886">
    <property type="term" value="C:plasma membrane"/>
    <property type="evidence" value="ECO:0007669"/>
    <property type="project" value="TreeGrafter"/>
</dbReference>
<keyword evidence="6" id="KW-0573">Peptidoglycan synthesis</keyword>
<dbReference type="EC" id="2.4.99.28" evidence="14"/>
<evidence type="ECO:0000256" key="5">
    <source>
        <dbReference type="ARBA" id="ARBA00022960"/>
    </source>
</evidence>
<dbReference type="Proteomes" id="UP000194360">
    <property type="component" value="Unassembled WGS sequence"/>
</dbReference>
<dbReference type="AlphaFoldDB" id="A0A1Y2MJ75"/>
<feature type="transmembrane region" description="Helical" evidence="17">
    <location>
        <begin position="36"/>
        <end position="60"/>
    </location>
</feature>
<evidence type="ECO:0000256" key="3">
    <source>
        <dbReference type="ARBA" id="ARBA00022679"/>
    </source>
</evidence>
<dbReference type="PANTHER" id="PTHR30474">
    <property type="entry name" value="CELL CYCLE PROTEIN"/>
    <property type="match status" value="1"/>
</dbReference>
<feature type="transmembrane region" description="Helical" evidence="17">
    <location>
        <begin position="72"/>
        <end position="93"/>
    </location>
</feature>
<feature type="transmembrane region" description="Helical" evidence="17">
    <location>
        <begin position="290"/>
        <end position="317"/>
    </location>
</feature>
<evidence type="ECO:0000256" key="14">
    <source>
        <dbReference type="ARBA" id="ARBA00044770"/>
    </source>
</evidence>
<dbReference type="GO" id="GO:0009252">
    <property type="term" value="P:peptidoglycan biosynthetic process"/>
    <property type="evidence" value="ECO:0007669"/>
    <property type="project" value="UniProtKB-KW"/>
</dbReference>
<evidence type="ECO:0000256" key="9">
    <source>
        <dbReference type="ARBA" id="ARBA00032370"/>
    </source>
</evidence>
<dbReference type="InterPro" id="IPR001182">
    <property type="entry name" value="FtsW/RodA"/>
</dbReference>
<comment type="subcellular location">
    <subcellularLocation>
        <location evidence="1">Membrane</location>
        <topology evidence="1">Multi-pass membrane protein</topology>
    </subcellularLocation>
</comment>
<comment type="catalytic activity">
    <reaction evidence="15">
        <text>[GlcNAc-(1-&gt;4)-Mur2Ac(oyl-L-Ala-gamma-D-Glu-L-Lys-D-Ala-D-Ala)](n)-di-trans,octa-cis-undecaprenyl diphosphate + beta-D-GlcNAc-(1-&gt;4)-Mur2Ac(oyl-L-Ala-gamma-D-Glu-L-Lys-D-Ala-D-Ala)-di-trans,octa-cis-undecaprenyl diphosphate = [GlcNAc-(1-&gt;4)-Mur2Ac(oyl-L-Ala-gamma-D-Glu-L-Lys-D-Ala-D-Ala)](n+1)-di-trans,octa-cis-undecaprenyl diphosphate + di-trans,octa-cis-undecaprenyl diphosphate + H(+)</text>
        <dbReference type="Rhea" id="RHEA:23708"/>
        <dbReference type="Rhea" id="RHEA-COMP:9602"/>
        <dbReference type="Rhea" id="RHEA-COMP:9603"/>
        <dbReference type="ChEBI" id="CHEBI:15378"/>
        <dbReference type="ChEBI" id="CHEBI:58405"/>
        <dbReference type="ChEBI" id="CHEBI:60033"/>
        <dbReference type="ChEBI" id="CHEBI:78435"/>
        <dbReference type="EC" id="2.4.99.28"/>
    </reaction>
</comment>
<evidence type="ECO:0000256" key="17">
    <source>
        <dbReference type="SAM" id="Phobius"/>
    </source>
</evidence>
<evidence type="ECO:0000256" key="7">
    <source>
        <dbReference type="ARBA" id="ARBA00022989"/>
    </source>
</evidence>
<dbReference type="GO" id="GO:0015648">
    <property type="term" value="F:lipid-linked peptidoglycan transporter activity"/>
    <property type="evidence" value="ECO:0007669"/>
    <property type="project" value="TreeGrafter"/>
</dbReference>
<evidence type="ECO:0000256" key="15">
    <source>
        <dbReference type="ARBA" id="ARBA00049902"/>
    </source>
</evidence>
<evidence type="ECO:0000256" key="11">
    <source>
        <dbReference type="ARBA" id="ARBA00038053"/>
    </source>
</evidence>
<evidence type="ECO:0000256" key="4">
    <source>
        <dbReference type="ARBA" id="ARBA00022692"/>
    </source>
</evidence>
<feature type="transmembrane region" description="Helical" evidence="17">
    <location>
        <begin position="365"/>
        <end position="387"/>
    </location>
</feature>
<evidence type="ECO:0000256" key="2">
    <source>
        <dbReference type="ARBA" id="ARBA00022676"/>
    </source>
</evidence>
<dbReference type="RefSeq" id="WP_085916244.1">
    <property type="nucleotide sequence ID" value="NZ_AP018920.1"/>
</dbReference>
<evidence type="ECO:0000313" key="19">
    <source>
        <dbReference type="Proteomes" id="UP000194360"/>
    </source>
</evidence>
<comment type="caution">
    <text evidence="18">The sequence shown here is derived from an EMBL/GenBank/DDBJ whole genome shotgun (WGS) entry which is preliminary data.</text>
</comment>
<name>A0A1Y2MJ75_PSEAH</name>
<keyword evidence="2" id="KW-0328">Glycosyltransferase</keyword>